<name>A0A6C0WVZ9_ACISI</name>
<accession>A0A6C0WVZ9</accession>
<feature type="compositionally biased region" description="Pro residues" evidence="1">
    <location>
        <begin position="84"/>
        <end position="94"/>
    </location>
</feature>
<reference evidence="2" key="1">
    <citation type="submission" date="2019-01" db="EMBL/GenBank/DDBJ databases">
        <title>Metabolomics and gene expressions revealed the metabolic changes of lipid and amino acids and the related energetic mechanism in response to ovary development of Chinese sturgeon (Acipenser sinensis).</title>
        <authorList>
            <person name="Zhu Y.H."/>
            <person name="Wu J.M."/>
            <person name="Leng X.Q."/>
            <person name="Du H."/>
            <person name="Wu J.P."/>
            <person name="He S."/>
            <person name="Luo J."/>
            <person name="Liang X.F."/>
            <person name="Wei Q.W."/>
            <person name="Tan Q.S."/>
        </authorList>
    </citation>
    <scope>NUCLEOTIDE SEQUENCE</scope>
</reference>
<keyword evidence="2" id="KW-0675">Receptor</keyword>
<dbReference type="AlphaFoldDB" id="A0A6C0WVZ9"/>
<protein>
    <submittedName>
        <fullName evidence="2">Peroxisome proliferator-activated receptor gamma coactivator 1 alpha</fullName>
    </submittedName>
</protein>
<dbReference type="EMBL" id="MK474634">
    <property type="protein sequence ID" value="QIC50202.1"/>
    <property type="molecule type" value="mRNA"/>
</dbReference>
<evidence type="ECO:0000313" key="2">
    <source>
        <dbReference type="EMBL" id="QIC50202.1"/>
    </source>
</evidence>
<feature type="region of interest" description="Disordered" evidence="1">
    <location>
        <begin position="74"/>
        <end position="160"/>
    </location>
</feature>
<organism evidence="2">
    <name type="scientific">Acipenser sinensis</name>
    <name type="common">Chinese sturgeon</name>
    <dbReference type="NCBI Taxonomy" id="61970"/>
    <lineage>
        <taxon>Eukaryota</taxon>
        <taxon>Metazoa</taxon>
        <taxon>Chordata</taxon>
        <taxon>Craniata</taxon>
        <taxon>Vertebrata</taxon>
        <taxon>Euteleostomi</taxon>
        <taxon>Actinopterygii</taxon>
        <taxon>Chondrostei</taxon>
        <taxon>Acipenseriformes</taxon>
        <taxon>Acipenseridae</taxon>
        <taxon>Acipenser</taxon>
    </lineage>
</organism>
<proteinExistence type="evidence at transcript level"/>
<evidence type="ECO:0000256" key="1">
    <source>
        <dbReference type="SAM" id="MobiDB-lite"/>
    </source>
</evidence>
<gene>
    <name evidence="2" type="primary">PGC1alpha</name>
</gene>
<sequence>MSITVNCLGTSAWASPWKGCLTTARMRVNGFYIPGVGPIWISCLKALLPAPLPAAPLHGAQFLRPNLCSPHSVFTGPGRLPAPGLGPGPTPGDGPTPDLRTPVQDRGPHTAGPHHGLDTIQAIVDPGPTEVHIYIQDPDPGPPTTGGPGMTATRNTSTRG</sequence>